<dbReference type="OrthoDB" id="6163070at2759"/>
<accession>A0A9N8VG06</accession>
<dbReference type="Proteomes" id="UP000789759">
    <property type="component" value="Unassembled WGS sequence"/>
</dbReference>
<evidence type="ECO:0000313" key="2">
    <source>
        <dbReference type="Proteomes" id="UP000789759"/>
    </source>
</evidence>
<comment type="caution">
    <text evidence="1">The sequence shown here is derived from an EMBL/GenBank/DDBJ whole genome shotgun (WGS) entry which is preliminary data.</text>
</comment>
<protein>
    <submittedName>
        <fullName evidence="1">23784_t:CDS:1</fullName>
    </submittedName>
</protein>
<organism evidence="1 2">
    <name type="scientific">Cetraspora pellucida</name>
    <dbReference type="NCBI Taxonomy" id="1433469"/>
    <lineage>
        <taxon>Eukaryota</taxon>
        <taxon>Fungi</taxon>
        <taxon>Fungi incertae sedis</taxon>
        <taxon>Mucoromycota</taxon>
        <taxon>Glomeromycotina</taxon>
        <taxon>Glomeromycetes</taxon>
        <taxon>Diversisporales</taxon>
        <taxon>Gigasporaceae</taxon>
        <taxon>Cetraspora</taxon>
    </lineage>
</organism>
<gene>
    <name evidence="1" type="ORF">CPELLU_LOCUS69</name>
</gene>
<keyword evidence="2" id="KW-1185">Reference proteome</keyword>
<name>A0A9N8VG06_9GLOM</name>
<dbReference type="AlphaFoldDB" id="A0A9N8VG06"/>
<dbReference type="EMBL" id="CAJVQA010000011">
    <property type="protein sequence ID" value="CAG8449712.1"/>
    <property type="molecule type" value="Genomic_DNA"/>
</dbReference>
<reference evidence="1" key="1">
    <citation type="submission" date="2021-06" db="EMBL/GenBank/DDBJ databases">
        <authorList>
            <person name="Kallberg Y."/>
            <person name="Tangrot J."/>
            <person name="Rosling A."/>
        </authorList>
    </citation>
    <scope>NUCLEOTIDE SEQUENCE</scope>
    <source>
        <strain evidence="1">FL966</strain>
    </source>
</reference>
<evidence type="ECO:0000313" key="1">
    <source>
        <dbReference type="EMBL" id="CAG8449712.1"/>
    </source>
</evidence>
<sequence length="82" mass="9204">MGDYFSITYHNNTSWRVGWGCTRPLSVLVTLRPLSVLATLRPLSVLATLRPLSVLATLRPSSVLHYASDHQGQLEFETNYIT</sequence>
<proteinExistence type="predicted"/>